<organism evidence="3 4">
    <name type="scientific">Neohortaea acidophila</name>
    <dbReference type="NCBI Taxonomy" id="245834"/>
    <lineage>
        <taxon>Eukaryota</taxon>
        <taxon>Fungi</taxon>
        <taxon>Dikarya</taxon>
        <taxon>Ascomycota</taxon>
        <taxon>Pezizomycotina</taxon>
        <taxon>Dothideomycetes</taxon>
        <taxon>Dothideomycetidae</taxon>
        <taxon>Mycosphaerellales</taxon>
        <taxon>Teratosphaeriaceae</taxon>
        <taxon>Neohortaea</taxon>
    </lineage>
</organism>
<dbReference type="PANTHER" id="PTHR12436:SF4">
    <property type="entry name" value="LEUKOCYTE RECEPTOR CLUSTER MEMBER 8"/>
    <property type="match status" value="1"/>
</dbReference>
<protein>
    <submittedName>
        <fullName evidence="3">SAC3/GANP/Nin1/mts3/eIF-3 p25 family-domain-containing protein</fullName>
    </submittedName>
</protein>
<dbReference type="InterPro" id="IPR005062">
    <property type="entry name" value="SAC3/GANP/THP3_conserved"/>
</dbReference>
<feature type="region of interest" description="Disordered" evidence="1">
    <location>
        <begin position="152"/>
        <end position="183"/>
    </location>
</feature>
<dbReference type="InterPro" id="IPR045107">
    <property type="entry name" value="SAC3/GANP/THP3"/>
</dbReference>
<dbReference type="OrthoDB" id="199574at2759"/>
<evidence type="ECO:0000259" key="2">
    <source>
        <dbReference type="PROSITE" id="PS50250"/>
    </source>
</evidence>
<dbReference type="InterPro" id="IPR000717">
    <property type="entry name" value="PCI_dom"/>
</dbReference>
<reference evidence="3" key="1">
    <citation type="journal article" date="2020" name="Stud. Mycol.">
        <title>101 Dothideomycetes genomes: a test case for predicting lifestyles and emergence of pathogens.</title>
        <authorList>
            <person name="Haridas S."/>
            <person name="Albert R."/>
            <person name="Binder M."/>
            <person name="Bloem J."/>
            <person name="Labutti K."/>
            <person name="Salamov A."/>
            <person name="Andreopoulos B."/>
            <person name="Baker S."/>
            <person name="Barry K."/>
            <person name="Bills G."/>
            <person name="Bluhm B."/>
            <person name="Cannon C."/>
            <person name="Castanera R."/>
            <person name="Culley D."/>
            <person name="Daum C."/>
            <person name="Ezra D."/>
            <person name="Gonzalez J."/>
            <person name="Henrissat B."/>
            <person name="Kuo A."/>
            <person name="Liang C."/>
            <person name="Lipzen A."/>
            <person name="Lutzoni F."/>
            <person name="Magnuson J."/>
            <person name="Mondo S."/>
            <person name="Nolan M."/>
            <person name="Ohm R."/>
            <person name="Pangilinan J."/>
            <person name="Park H.-J."/>
            <person name="Ramirez L."/>
            <person name="Alfaro M."/>
            <person name="Sun H."/>
            <person name="Tritt A."/>
            <person name="Yoshinaga Y."/>
            <person name="Zwiers L.-H."/>
            <person name="Turgeon B."/>
            <person name="Goodwin S."/>
            <person name="Spatafora J."/>
            <person name="Crous P."/>
            <person name="Grigoriev I."/>
        </authorList>
    </citation>
    <scope>NUCLEOTIDE SEQUENCE</scope>
    <source>
        <strain evidence="3">CBS 113389</strain>
    </source>
</reference>
<feature type="region of interest" description="Disordered" evidence="1">
    <location>
        <begin position="202"/>
        <end position="222"/>
    </location>
</feature>
<dbReference type="PROSITE" id="PS50250">
    <property type="entry name" value="PCI"/>
    <property type="match status" value="1"/>
</dbReference>
<evidence type="ECO:0000313" key="4">
    <source>
        <dbReference type="Proteomes" id="UP000799767"/>
    </source>
</evidence>
<dbReference type="Proteomes" id="UP000799767">
    <property type="component" value="Unassembled WGS sequence"/>
</dbReference>
<dbReference type="PANTHER" id="PTHR12436">
    <property type="entry name" value="80 KDA MCM3-ASSOCIATED PROTEIN"/>
    <property type="match status" value="1"/>
</dbReference>
<feature type="region of interest" description="Disordered" evidence="1">
    <location>
        <begin position="10"/>
        <end position="31"/>
    </location>
</feature>
<feature type="domain" description="PCI" evidence="2">
    <location>
        <begin position="311"/>
        <end position="476"/>
    </location>
</feature>
<accession>A0A6A6PZI6</accession>
<keyword evidence="4" id="KW-1185">Reference proteome</keyword>
<dbReference type="Gene3D" id="1.25.40.990">
    <property type="match status" value="1"/>
</dbReference>
<evidence type="ECO:0000256" key="1">
    <source>
        <dbReference type="SAM" id="MobiDB-lite"/>
    </source>
</evidence>
<dbReference type="GeneID" id="54472869"/>
<dbReference type="GO" id="GO:0005634">
    <property type="term" value="C:nucleus"/>
    <property type="evidence" value="ECO:0007669"/>
    <property type="project" value="TreeGrafter"/>
</dbReference>
<dbReference type="Pfam" id="PF03399">
    <property type="entry name" value="SAC3_GANP"/>
    <property type="match status" value="1"/>
</dbReference>
<dbReference type="RefSeq" id="XP_033591733.1">
    <property type="nucleotide sequence ID" value="XM_033731867.1"/>
</dbReference>
<name>A0A6A6PZI6_9PEZI</name>
<proteinExistence type="predicted"/>
<gene>
    <name evidence="3" type="ORF">BDY17DRAFT_262858</name>
</gene>
<feature type="region of interest" description="Disordered" evidence="1">
    <location>
        <begin position="118"/>
        <end position="140"/>
    </location>
</feature>
<evidence type="ECO:0000313" key="3">
    <source>
        <dbReference type="EMBL" id="KAF2485164.1"/>
    </source>
</evidence>
<sequence length="505" mass="57022">MMGAAPAYTAVPARHTLQQPPPPPSAAQPPKVTWSPAVRLYVQRAFEQDNAIPGIDQKAMQDKLKVIITEAAESGRLEMIDWRTYPLPQHMIKQEREQAALYGAQNAVVTNMNAALPPTYDGAYSPPPQNQRKRKSPDTQMTLAEELDTTPPWKKNQITHGLEDRISGKSKAQSKKQKKIENMRLNAELSNADALQRRRQRFGHTPEPSPYLSSHEDSPAPTGPVVGTCETLEKNYFRLTAPPAPHTVRPLRILEQALDLVRKKWKNDHNYTYACDQLKSMRQDLTVQRIKTEFTVKVYEAHARIALEMGDLGEYNQCQTQLRALYKSHLGGKPEEFVAYRILYYIYTRNRTDLNDVLADLTPADKQKPGVQHALRVRSALAAGNYHKFFRLYDEAPFMGPYLLDMFINRERLAAMAAICKAYKPDISVHFLAKELSFYGEEDQDGTSDADAGARQCLDFLCQHGGEHLVERKETDVRFLCGKAGALFENARAAAFRGVDIKGQI</sequence>
<dbReference type="AlphaFoldDB" id="A0A6A6PZI6"/>
<dbReference type="EMBL" id="MU001633">
    <property type="protein sequence ID" value="KAF2485164.1"/>
    <property type="molecule type" value="Genomic_DNA"/>
</dbReference>